<keyword evidence="5 13" id="KW-0812">Transmembrane</keyword>
<evidence type="ECO:0000256" key="13">
    <source>
        <dbReference type="SAM" id="Phobius"/>
    </source>
</evidence>
<keyword evidence="4" id="KW-1003">Cell membrane</keyword>
<comment type="similarity">
    <text evidence="3">Belongs to the CD36 family.</text>
</comment>
<accession>A0A443RCR8</accession>
<dbReference type="PRINTS" id="PR01609">
    <property type="entry name" value="CD36FAMILY"/>
</dbReference>
<evidence type="ECO:0000256" key="9">
    <source>
        <dbReference type="ARBA" id="ARBA00023170"/>
    </source>
</evidence>
<keyword evidence="10" id="KW-0325">Glycoprotein</keyword>
<dbReference type="GO" id="GO:0005737">
    <property type="term" value="C:cytoplasm"/>
    <property type="evidence" value="ECO:0007669"/>
    <property type="project" value="TreeGrafter"/>
</dbReference>
<evidence type="ECO:0000256" key="11">
    <source>
        <dbReference type="ARBA" id="ARBA00040821"/>
    </source>
</evidence>
<evidence type="ECO:0000256" key="7">
    <source>
        <dbReference type="ARBA" id="ARBA00023136"/>
    </source>
</evidence>
<protein>
    <recommendedName>
        <fullName evidence="11">Scavenger receptor class B member 1</fullName>
    </recommendedName>
    <alternativeName>
        <fullName evidence="12">SR-BI</fullName>
    </alternativeName>
</protein>
<feature type="transmembrane region" description="Helical" evidence="13">
    <location>
        <begin position="432"/>
        <end position="453"/>
    </location>
</feature>
<reference evidence="14 15" key="1">
    <citation type="journal article" date="2018" name="Gigascience">
        <title>Genomes of trombidid mites reveal novel predicted allergens and laterally-transferred genes associated with secondary metabolism.</title>
        <authorList>
            <person name="Dong X."/>
            <person name="Chaisiri K."/>
            <person name="Xia D."/>
            <person name="Armstrong S.D."/>
            <person name="Fang Y."/>
            <person name="Donnelly M.J."/>
            <person name="Kadowaki T."/>
            <person name="McGarry J.W."/>
            <person name="Darby A.C."/>
            <person name="Makepeace B.L."/>
        </authorList>
    </citation>
    <scope>NUCLEOTIDE SEQUENCE [LARGE SCALE GENOMIC DNA]</scope>
    <source>
        <strain evidence="14">UoL-WK</strain>
    </source>
</reference>
<evidence type="ECO:0000256" key="12">
    <source>
        <dbReference type="ARBA" id="ARBA00042244"/>
    </source>
</evidence>
<keyword evidence="15" id="KW-1185">Reference proteome</keyword>
<dbReference type="EMBL" id="NCKU01001108">
    <property type="protein sequence ID" value="RWS13067.1"/>
    <property type="molecule type" value="Genomic_DNA"/>
</dbReference>
<comment type="subcellular location">
    <subcellularLocation>
        <location evidence="2">Cell membrane</location>
        <topology evidence="2">Multi-pass membrane protein</topology>
    </subcellularLocation>
    <subcellularLocation>
        <location evidence="1">Membrane</location>
        <location evidence="1">Caveola</location>
        <topology evidence="1">Multi-pass membrane protein</topology>
    </subcellularLocation>
</comment>
<evidence type="ECO:0000256" key="1">
    <source>
        <dbReference type="ARBA" id="ARBA00004189"/>
    </source>
</evidence>
<evidence type="ECO:0000313" key="15">
    <source>
        <dbReference type="Proteomes" id="UP000285301"/>
    </source>
</evidence>
<proteinExistence type="inferred from homology"/>
<dbReference type="Proteomes" id="UP000285301">
    <property type="component" value="Unassembled WGS sequence"/>
</dbReference>
<evidence type="ECO:0000256" key="4">
    <source>
        <dbReference type="ARBA" id="ARBA00022475"/>
    </source>
</evidence>
<keyword evidence="8" id="KW-1015">Disulfide bond</keyword>
<dbReference type="GO" id="GO:0005044">
    <property type="term" value="F:scavenger receptor activity"/>
    <property type="evidence" value="ECO:0007669"/>
    <property type="project" value="TreeGrafter"/>
</dbReference>
<evidence type="ECO:0000256" key="2">
    <source>
        <dbReference type="ARBA" id="ARBA00004651"/>
    </source>
</evidence>
<dbReference type="InterPro" id="IPR002159">
    <property type="entry name" value="CD36_fam"/>
</dbReference>
<dbReference type="PANTHER" id="PTHR11923">
    <property type="entry name" value="SCAVENGER RECEPTOR CLASS B TYPE-1 SR-B1"/>
    <property type="match status" value="1"/>
</dbReference>
<dbReference type="STRING" id="1965070.A0A443RCR8"/>
<evidence type="ECO:0000256" key="8">
    <source>
        <dbReference type="ARBA" id="ARBA00023157"/>
    </source>
</evidence>
<evidence type="ECO:0000256" key="6">
    <source>
        <dbReference type="ARBA" id="ARBA00022989"/>
    </source>
</evidence>
<keyword evidence="7 13" id="KW-0472">Membrane</keyword>
<keyword evidence="9" id="KW-0675">Receptor</keyword>
<organism evidence="14 15">
    <name type="scientific">Dinothrombium tinctorium</name>
    <dbReference type="NCBI Taxonomy" id="1965070"/>
    <lineage>
        <taxon>Eukaryota</taxon>
        <taxon>Metazoa</taxon>
        <taxon>Ecdysozoa</taxon>
        <taxon>Arthropoda</taxon>
        <taxon>Chelicerata</taxon>
        <taxon>Arachnida</taxon>
        <taxon>Acari</taxon>
        <taxon>Acariformes</taxon>
        <taxon>Trombidiformes</taxon>
        <taxon>Prostigmata</taxon>
        <taxon>Anystina</taxon>
        <taxon>Parasitengona</taxon>
        <taxon>Trombidioidea</taxon>
        <taxon>Trombidiidae</taxon>
        <taxon>Dinothrombium</taxon>
    </lineage>
</organism>
<dbReference type="GO" id="GO:0005901">
    <property type="term" value="C:caveola"/>
    <property type="evidence" value="ECO:0007669"/>
    <property type="project" value="UniProtKB-SubCell"/>
</dbReference>
<name>A0A443RCR8_9ACAR</name>
<sequence>MSMVTSIPVDPKKETLYPYWEVIPATISVKFWFFNIENPNEALNGKKIRVSEKGPYAFKLQKRREGIEWSSDKFRIKYFDVETYIIDENATIGSFDDLLTTINPLVAAMNEQLIEPFSKLPSVVSPFIYGTLSGILRIFGQNLFTRQTVRELIFGKRNQLLDTIVTLMKPFDLLGIKIKQFPKEALPPNNTFGLLVGRNNTRTGPLEIYSGIDGKHRPGRIISWKGQKLLKKWKGKSCNMINGSDGTFYDPGLTNGQPLYIFAPDLCRSLRLQFVRATEFEGIAVFDYTFDEKMMRGIDEEPSNDCFCVHSDINKCKVNGFIDLSGCFFGTPLLMSKPHFLNAPHLVNQIEGLNPRIELHESSFLIEPTTGIILGGRGSFMYSVRITENKRFRIIGNLPTSFVPFVWVKQSAYATAEEAKEMRLKFIYPITFAKYVLTSIPIGLAAFLLFIMVKGVNERKNV</sequence>
<evidence type="ECO:0000256" key="10">
    <source>
        <dbReference type="ARBA" id="ARBA00023180"/>
    </source>
</evidence>
<dbReference type="AlphaFoldDB" id="A0A443RCR8"/>
<dbReference type="PANTHER" id="PTHR11923:SF110">
    <property type="entry name" value="SCAVENGER RECEPTOR CLASS B MEMBER 1"/>
    <property type="match status" value="1"/>
</dbReference>
<gene>
    <name evidence="14" type="ORF">B4U79_01871</name>
</gene>
<keyword evidence="6 13" id="KW-1133">Transmembrane helix</keyword>
<evidence type="ECO:0000313" key="14">
    <source>
        <dbReference type="EMBL" id="RWS13067.1"/>
    </source>
</evidence>
<evidence type="ECO:0000256" key="5">
    <source>
        <dbReference type="ARBA" id="ARBA00022692"/>
    </source>
</evidence>
<dbReference type="OrthoDB" id="18585at2759"/>
<dbReference type="Pfam" id="PF01130">
    <property type="entry name" value="CD36"/>
    <property type="match status" value="1"/>
</dbReference>
<evidence type="ECO:0000256" key="3">
    <source>
        <dbReference type="ARBA" id="ARBA00010532"/>
    </source>
</evidence>
<comment type="caution">
    <text evidence="14">The sequence shown here is derived from an EMBL/GenBank/DDBJ whole genome shotgun (WGS) entry which is preliminary data.</text>
</comment>